<feature type="transmembrane region" description="Helical" evidence="2">
    <location>
        <begin position="159"/>
        <end position="192"/>
    </location>
</feature>
<feature type="region of interest" description="Disordered" evidence="1">
    <location>
        <begin position="316"/>
        <end position="392"/>
    </location>
</feature>
<gene>
    <name evidence="4" type="ORF">FA10DRAFT_122159</name>
</gene>
<dbReference type="GeneID" id="37039842"/>
<feature type="chain" id="PRO_5016468214" evidence="3">
    <location>
        <begin position="24"/>
        <end position="438"/>
    </location>
</feature>
<evidence type="ECO:0000313" key="4">
    <source>
        <dbReference type="EMBL" id="PWN90721.1"/>
    </source>
</evidence>
<feature type="compositionally biased region" description="Polar residues" evidence="1">
    <location>
        <begin position="318"/>
        <end position="334"/>
    </location>
</feature>
<dbReference type="Proteomes" id="UP000245768">
    <property type="component" value="Unassembled WGS sequence"/>
</dbReference>
<reference evidence="4 5" key="1">
    <citation type="journal article" date="2018" name="Mol. Biol. Evol.">
        <title>Broad Genomic Sampling Reveals a Smut Pathogenic Ancestry of the Fungal Clade Ustilaginomycotina.</title>
        <authorList>
            <person name="Kijpornyongpan T."/>
            <person name="Mondo S.J."/>
            <person name="Barry K."/>
            <person name="Sandor L."/>
            <person name="Lee J."/>
            <person name="Lipzen A."/>
            <person name="Pangilinan J."/>
            <person name="LaButti K."/>
            <person name="Hainaut M."/>
            <person name="Henrissat B."/>
            <person name="Grigoriev I.V."/>
            <person name="Spatafora J.W."/>
            <person name="Aime M.C."/>
        </authorList>
    </citation>
    <scope>NUCLEOTIDE SEQUENCE [LARGE SCALE GENOMIC DNA]</scope>
    <source>
        <strain evidence="4 5">MCA 4198</strain>
    </source>
</reference>
<evidence type="ECO:0000313" key="5">
    <source>
        <dbReference type="Proteomes" id="UP000245768"/>
    </source>
</evidence>
<feature type="signal peptide" evidence="3">
    <location>
        <begin position="1"/>
        <end position="23"/>
    </location>
</feature>
<feature type="compositionally biased region" description="Polar residues" evidence="1">
    <location>
        <begin position="98"/>
        <end position="111"/>
    </location>
</feature>
<evidence type="ECO:0000256" key="2">
    <source>
        <dbReference type="SAM" id="Phobius"/>
    </source>
</evidence>
<proteinExistence type="predicted"/>
<organism evidence="4 5">
    <name type="scientific">Acaromyces ingoldii</name>
    <dbReference type="NCBI Taxonomy" id="215250"/>
    <lineage>
        <taxon>Eukaryota</taxon>
        <taxon>Fungi</taxon>
        <taxon>Dikarya</taxon>
        <taxon>Basidiomycota</taxon>
        <taxon>Ustilaginomycotina</taxon>
        <taxon>Exobasidiomycetes</taxon>
        <taxon>Exobasidiales</taxon>
        <taxon>Cryptobasidiaceae</taxon>
        <taxon>Acaromyces</taxon>
    </lineage>
</organism>
<accession>A0A316YND1</accession>
<protein>
    <submittedName>
        <fullName evidence="4">Uncharacterized protein</fullName>
    </submittedName>
</protein>
<sequence>MVLPSAVIHVVAAIDLISTTVLSLQLDPIPVVHKPHPSDSSLFKSLHQKVKAGPLSTSASRPSAHRLLLFVYLVCVARCLTLFIVGFGVSKSQRRNHAPSTSATTNGQTEPSSSSGGGGGAIRSQTQSGPLSVAGVCFFSFAANTFVLNLLFQARPAHVAFIGTGLTISGLVGGQVVLSLLEWVLFVLVVGADRNGNVSGASSSGSVVDAPSQDQPTVDGAYEINDANLVTDVRQTSKSGASTSAAQNIINDATQASSDLKGKAQEGTKQTDYGTFGTTNPVTGTSTSIALAQNDKAATVEPTSLAAVSTTTAKSSSDFQASKASTSVNQSSAEPTLVGADERAKAKAQADTESSQDIVDIPEDRDASKLEARQRLDNARQKGKVKRSAMTSRDGPSFSCCYLYRLRACGCLLTVYHCYHHLPLLLLLSVIPCCRYEV</sequence>
<feature type="compositionally biased region" description="Basic and acidic residues" evidence="1">
    <location>
        <begin position="362"/>
        <end position="380"/>
    </location>
</feature>
<feature type="compositionally biased region" description="Basic and acidic residues" evidence="1">
    <location>
        <begin position="340"/>
        <end position="350"/>
    </location>
</feature>
<dbReference type="InParanoid" id="A0A316YND1"/>
<keyword evidence="2" id="KW-1133">Transmembrane helix</keyword>
<evidence type="ECO:0000256" key="3">
    <source>
        <dbReference type="SAM" id="SignalP"/>
    </source>
</evidence>
<dbReference type="RefSeq" id="XP_025377919.1">
    <property type="nucleotide sequence ID" value="XM_025517926.1"/>
</dbReference>
<keyword evidence="3" id="KW-0732">Signal</keyword>
<dbReference type="OrthoDB" id="10343635at2759"/>
<keyword evidence="2" id="KW-0472">Membrane</keyword>
<keyword evidence="5" id="KW-1185">Reference proteome</keyword>
<dbReference type="EMBL" id="KZ819636">
    <property type="protein sequence ID" value="PWN90721.1"/>
    <property type="molecule type" value="Genomic_DNA"/>
</dbReference>
<feature type="transmembrane region" description="Helical" evidence="2">
    <location>
        <begin position="67"/>
        <end position="89"/>
    </location>
</feature>
<evidence type="ECO:0000256" key="1">
    <source>
        <dbReference type="SAM" id="MobiDB-lite"/>
    </source>
</evidence>
<name>A0A316YND1_9BASI</name>
<feature type="compositionally biased region" description="Polar residues" evidence="1">
    <location>
        <begin position="267"/>
        <end position="279"/>
    </location>
</feature>
<dbReference type="AlphaFoldDB" id="A0A316YND1"/>
<feature type="transmembrane region" description="Helical" evidence="2">
    <location>
        <begin position="131"/>
        <end position="152"/>
    </location>
</feature>
<feature type="region of interest" description="Disordered" evidence="1">
    <location>
        <begin position="94"/>
        <end position="126"/>
    </location>
</feature>
<feature type="region of interest" description="Disordered" evidence="1">
    <location>
        <begin position="257"/>
        <end position="279"/>
    </location>
</feature>
<keyword evidence="2" id="KW-0812">Transmembrane</keyword>